<dbReference type="OrthoDB" id="3671061at2"/>
<dbReference type="Proteomes" id="UP000238338">
    <property type="component" value="Unassembled WGS sequence"/>
</dbReference>
<proteinExistence type="predicted"/>
<keyword evidence="2" id="KW-1185">Reference proteome</keyword>
<accession>A0A2S8S2R1</accession>
<sequence>MQIFVAFVFLVLIIALAVQVAVSGAFRKRGVRLVAKLHEGPLPRKIAGLPQPVLEFAVRCGAESGTKLRIASLTQTGELRAKQGGPFAKVAAWQAITLGAPGFVWLGRQDWGPFPKLRILDAYVAREGRLEVRLLGSIRVAEASGPALTLGEAYRYLAELPWAPDAILGNPDLEWRLVARNIAEVRMATPAGPARVSFRFDAAGDIVEMEAKERPALDPDGTEHRRPWRGYFKDYRRIGPRRIPASAEIGYVYPDGYEPYCRLSVTDYHLAP</sequence>
<evidence type="ECO:0000313" key="2">
    <source>
        <dbReference type="Proteomes" id="UP000238338"/>
    </source>
</evidence>
<dbReference type="RefSeq" id="WP_105516168.1">
    <property type="nucleotide sequence ID" value="NZ_PVEP01000011.1"/>
</dbReference>
<protein>
    <submittedName>
        <fullName evidence="1">Uncharacterized protein</fullName>
    </submittedName>
</protein>
<evidence type="ECO:0000313" key="1">
    <source>
        <dbReference type="EMBL" id="PQV55099.1"/>
    </source>
</evidence>
<organism evidence="1 2">
    <name type="scientific">Albidovulum denitrificans</name>
    <dbReference type="NCBI Taxonomy" id="404881"/>
    <lineage>
        <taxon>Bacteria</taxon>
        <taxon>Pseudomonadati</taxon>
        <taxon>Pseudomonadota</taxon>
        <taxon>Alphaproteobacteria</taxon>
        <taxon>Rhodobacterales</taxon>
        <taxon>Paracoccaceae</taxon>
        <taxon>Albidovulum</taxon>
    </lineage>
</organism>
<dbReference type="Pfam" id="PF20181">
    <property type="entry name" value="DUF6544"/>
    <property type="match status" value="1"/>
</dbReference>
<dbReference type="AlphaFoldDB" id="A0A2S8S2R1"/>
<name>A0A2S8S2R1_9RHOB</name>
<dbReference type="EMBL" id="PVEP01000011">
    <property type="protein sequence ID" value="PQV55099.1"/>
    <property type="molecule type" value="Genomic_DNA"/>
</dbReference>
<dbReference type="InterPro" id="IPR046674">
    <property type="entry name" value="DUF6544"/>
</dbReference>
<reference evidence="1 2" key="1">
    <citation type="submission" date="2018-02" db="EMBL/GenBank/DDBJ databases">
        <title>Genomic Encyclopedia of Archaeal and Bacterial Type Strains, Phase II (KMG-II): from individual species to whole genera.</title>
        <authorList>
            <person name="Goeker M."/>
        </authorList>
    </citation>
    <scope>NUCLEOTIDE SEQUENCE [LARGE SCALE GENOMIC DNA]</scope>
    <source>
        <strain evidence="1 2">DSM 18921</strain>
    </source>
</reference>
<gene>
    <name evidence="1" type="ORF">LX70_03617</name>
</gene>
<comment type="caution">
    <text evidence="1">The sequence shown here is derived from an EMBL/GenBank/DDBJ whole genome shotgun (WGS) entry which is preliminary data.</text>
</comment>